<gene>
    <name evidence="2" type="ORF">C7B64_10785</name>
</gene>
<keyword evidence="3" id="KW-1185">Reference proteome</keyword>
<dbReference type="RefSeq" id="WP_106288656.1">
    <property type="nucleotide sequence ID" value="NZ_PVWJ01000045.1"/>
</dbReference>
<name>A0A2T1C3U2_9CYAN</name>
<reference evidence="2 3" key="1">
    <citation type="submission" date="2018-02" db="EMBL/GenBank/DDBJ databases">
        <authorList>
            <person name="Cohen D.B."/>
            <person name="Kent A.D."/>
        </authorList>
    </citation>
    <scope>NUCLEOTIDE SEQUENCE [LARGE SCALE GENOMIC DNA]</scope>
    <source>
        <strain evidence="2 3">CCAP 1448/3</strain>
    </source>
</reference>
<dbReference type="AlphaFoldDB" id="A0A2T1C3U2"/>
<sequence length="164" mass="17358">MRIKTNSIAIATLLLATIGSNAYAVDPTDLKVMPSAACQGKGFNEAAKLTFFEDALKNSSSSDAFVICSFVKDNVNNGIGKTYSAIVEVQGSNGKNVFCTLTSRSRSGKFLADDFETGGANGATFLALNIKQPNNFNSSYSITCILPPNGRIFGYTTSEPSPTD</sequence>
<keyword evidence="1" id="KW-0732">Signal</keyword>
<dbReference type="EMBL" id="PVWJ01000045">
    <property type="protein sequence ID" value="PSB02926.1"/>
    <property type="molecule type" value="Genomic_DNA"/>
</dbReference>
<feature type="signal peptide" evidence="1">
    <location>
        <begin position="1"/>
        <end position="24"/>
    </location>
</feature>
<accession>A0A2T1C3U2</accession>
<evidence type="ECO:0000313" key="2">
    <source>
        <dbReference type="EMBL" id="PSB02926.1"/>
    </source>
</evidence>
<comment type="caution">
    <text evidence="2">The sequence shown here is derived from an EMBL/GenBank/DDBJ whole genome shotgun (WGS) entry which is preliminary data.</text>
</comment>
<organism evidence="2 3">
    <name type="scientific">Merismopedia glauca CCAP 1448/3</name>
    <dbReference type="NCBI Taxonomy" id="1296344"/>
    <lineage>
        <taxon>Bacteria</taxon>
        <taxon>Bacillati</taxon>
        <taxon>Cyanobacteriota</taxon>
        <taxon>Cyanophyceae</taxon>
        <taxon>Synechococcales</taxon>
        <taxon>Merismopediaceae</taxon>
        <taxon>Merismopedia</taxon>
    </lineage>
</organism>
<evidence type="ECO:0000313" key="3">
    <source>
        <dbReference type="Proteomes" id="UP000238762"/>
    </source>
</evidence>
<proteinExistence type="predicted"/>
<reference evidence="2 3" key="2">
    <citation type="submission" date="2018-03" db="EMBL/GenBank/DDBJ databases">
        <title>The ancient ancestry and fast evolution of plastids.</title>
        <authorList>
            <person name="Moore K.R."/>
            <person name="Magnabosco C."/>
            <person name="Momper L."/>
            <person name="Gold D.A."/>
            <person name="Bosak T."/>
            <person name="Fournier G.P."/>
        </authorList>
    </citation>
    <scope>NUCLEOTIDE SEQUENCE [LARGE SCALE GENOMIC DNA]</scope>
    <source>
        <strain evidence="2 3">CCAP 1448/3</strain>
    </source>
</reference>
<dbReference type="Proteomes" id="UP000238762">
    <property type="component" value="Unassembled WGS sequence"/>
</dbReference>
<evidence type="ECO:0000256" key="1">
    <source>
        <dbReference type="SAM" id="SignalP"/>
    </source>
</evidence>
<feature type="chain" id="PRO_5015522742" evidence="1">
    <location>
        <begin position="25"/>
        <end position="164"/>
    </location>
</feature>
<protein>
    <submittedName>
        <fullName evidence="2">Uncharacterized protein</fullName>
    </submittedName>
</protein>